<dbReference type="AlphaFoldDB" id="A0A0A1VW77"/>
<dbReference type="RefSeq" id="WP_072024862.1">
    <property type="nucleotide sequence ID" value="NZ_BBPA01000053.1"/>
</dbReference>
<comment type="caution">
    <text evidence="1">The sequence shown here is derived from an EMBL/GenBank/DDBJ whole genome shotgun (WGS) entry which is preliminary data.</text>
</comment>
<accession>A0A0A1VW77</accession>
<proteinExistence type="predicted"/>
<dbReference type="EMBL" id="BBPA01000053">
    <property type="protein sequence ID" value="GAL94087.1"/>
    <property type="molecule type" value="Genomic_DNA"/>
</dbReference>
<sequence>MKTLEIPKSLTRSSPIEVLKMGDNTTFSFSSEYPVDRGWGVEILDHAPSSVDLSRMSSANLLFNFEVYMIWYGCGRCANLDKKSLGKCSFLTGELQPLPIGIVSGQMHHVKKWPNQDTDLVFSLADGFKEVEIIITNKEDFVEGIFWDQQDFETIGFFGSEVLILVGYESENEGALVVKWESPYVKGDLLSLYSEYERLDDEFTEMFKEDQEELDALPDKLEVRALSLNSLLNHSPIDVRLENYHGERQ</sequence>
<organism evidence="1 2">
    <name type="scientific">Microcystis aeruginosa NIES-44</name>
    <dbReference type="NCBI Taxonomy" id="449439"/>
    <lineage>
        <taxon>Bacteria</taxon>
        <taxon>Bacillati</taxon>
        <taxon>Cyanobacteriota</taxon>
        <taxon>Cyanophyceae</taxon>
        <taxon>Oscillatoriophycideae</taxon>
        <taxon>Chroococcales</taxon>
        <taxon>Microcystaceae</taxon>
        <taxon>Microcystis</taxon>
    </lineage>
</organism>
<evidence type="ECO:0000313" key="1">
    <source>
        <dbReference type="EMBL" id="GAL94087.1"/>
    </source>
</evidence>
<evidence type="ECO:0000313" key="2">
    <source>
        <dbReference type="Proteomes" id="UP000030321"/>
    </source>
</evidence>
<dbReference type="Proteomes" id="UP000030321">
    <property type="component" value="Unassembled WGS sequence"/>
</dbReference>
<gene>
    <name evidence="1" type="ORF">N44_02667</name>
</gene>
<reference evidence="2" key="1">
    <citation type="journal article" date="2015" name="Genome">
        <title>Whole Genome Sequence of the Non-Microcystin-Producing Microcystis aeruginosa Strain NIES-44.</title>
        <authorList>
            <person name="Okano K."/>
            <person name="Miyata N."/>
            <person name="Ozaki Y."/>
        </authorList>
    </citation>
    <scope>NUCLEOTIDE SEQUENCE [LARGE SCALE GENOMIC DNA]</scope>
    <source>
        <strain evidence="2">NIES-44</strain>
    </source>
</reference>
<name>A0A0A1VW77_MICAE</name>
<protein>
    <submittedName>
        <fullName evidence="1">Uncharacterized protein</fullName>
    </submittedName>
</protein>